<reference evidence="4" key="1">
    <citation type="submission" date="2018-09" db="EMBL/GenBank/DDBJ databases">
        <authorList>
            <person name="Livingstone P.G."/>
            <person name="Whitworth D.E."/>
        </authorList>
    </citation>
    <scope>NUCLEOTIDE SEQUENCE [LARGE SCALE GENOMIC DNA]</scope>
    <source>
        <strain evidence="4">CA043D</strain>
    </source>
</reference>
<evidence type="ECO:0000313" key="4">
    <source>
        <dbReference type="Proteomes" id="UP000268313"/>
    </source>
</evidence>
<organism evidence="3 4">
    <name type="scientific">Corallococcus carmarthensis</name>
    <dbReference type="NCBI Taxonomy" id="2316728"/>
    <lineage>
        <taxon>Bacteria</taxon>
        <taxon>Pseudomonadati</taxon>
        <taxon>Myxococcota</taxon>
        <taxon>Myxococcia</taxon>
        <taxon>Myxococcales</taxon>
        <taxon>Cystobacterineae</taxon>
        <taxon>Myxococcaceae</taxon>
        <taxon>Corallococcus</taxon>
    </lineage>
</organism>
<feature type="chain" id="PRO_5017392891" evidence="2">
    <location>
        <begin position="22"/>
        <end position="611"/>
    </location>
</feature>
<accession>A0A3A8JLR8</accession>
<proteinExistence type="predicted"/>
<dbReference type="PANTHER" id="PTHR40050">
    <property type="entry name" value="INNER SPORE COAT PROTEIN H"/>
    <property type="match status" value="1"/>
</dbReference>
<dbReference type="PROSITE" id="PS51257">
    <property type="entry name" value="PROKAR_LIPOPROTEIN"/>
    <property type="match status" value="1"/>
</dbReference>
<evidence type="ECO:0000256" key="1">
    <source>
        <dbReference type="SAM" id="MobiDB-lite"/>
    </source>
</evidence>
<protein>
    <submittedName>
        <fullName evidence="3">Inner spore coat protein H</fullName>
    </submittedName>
</protein>
<dbReference type="OrthoDB" id="5481761at2"/>
<comment type="caution">
    <text evidence="3">The sequence shown here is derived from an EMBL/GenBank/DDBJ whole genome shotgun (WGS) entry which is preliminary data.</text>
</comment>
<keyword evidence="4" id="KW-1185">Reference proteome</keyword>
<gene>
    <name evidence="3" type="ORF">D7X32_37605</name>
</gene>
<keyword evidence="2" id="KW-0732">Signal</keyword>
<dbReference type="RefSeq" id="WP_120607347.1">
    <property type="nucleotide sequence ID" value="NZ_RAWE01000237.1"/>
</dbReference>
<feature type="compositionally biased region" description="Polar residues" evidence="1">
    <location>
        <begin position="20"/>
        <end position="31"/>
    </location>
</feature>
<keyword evidence="3" id="KW-0946">Virion</keyword>
<dbReference type="AlphaFoldDB" id="A0A3A8JLR8"/>
<name>A0A3A8JLR8_9BACT</name>
<keyword evidence="3" id="KW-0167">Capsid protein</keyword>
<evidence type="ECO:0000313" key="3">
    <source>
        <dbReference type="EMBL" id="RKG95896.1"/>
    </source>
</evidence>
<feature type="region of interest" description="Disordered" evidence="1">
    <location>
        <begin position="19"/>
        <end position="97"/>
    </location>
</feature>
<dbReference type="Proteomes" id="UP000268313">
    <property type="component" value="Unassembled WGS sequence"/>
</dbReference>
<feature type="compositionally biased region" description="Low complexity" evidence="1">
    <location>
        <begin position="58"/>
        <end position="73"/>
    </location>
</feature>
<dbReference type="EMBL" id="RAWE01000237">
    <property type="protein sequence ID" value="RKG95896.1"/>
    <property type="molecule type" value="Genomic_DNA"/>
</dbReference>
<sequence>MMRLRLLISLSMLLAACGAGTSNPDDPSPSVTDPGITDPGGQDAGVPDAGSVDSGTLDAGASDGGSVDSGTTGPVDGGSSDAGTDPQPEVERPFTLPKVQTTLPEYVLIIPPEAMEKFNTDPWTEEQDATFQASGKTFPVKVRLRGASARFFDKKSWNVSFADKDKFEGRTSLNLVAEYADASMIAEKIAYDLLAAMRVPASKATFVRLSVNGQYEGVFLEVEQVNKAFVKARQFPDDDASIYRAGWKDTEFKTWKVPYQGDWVKKTNESEPNDALWAVLDVINHTPEPQLVAALEKNLEVESYVRSMVLDALMSNNYVEDSESYFMRDKLTGRWRYVPWDLNNVDARWWYTNTVEDMSTSTNSMKHPLFNFTLLDGWVEKMYQQRKLEQGSYPGYLPVFSNLGTRVVMNPVLRTRLEARLDKALDELFTSKVMDPYIDQLHALIDASMQADPYMDYAKFSAGKAFMKRFVKVRREFVMAEVKRLKAQQSTLVLEAFDPREGWVEVGNHGTQAVSLQGMTLTTNLRVSLAGGEYAPTVVKAPTGAVLGNMTVAPGQTVRLTAASLGITFPTKGEVGLFDGKTVVGVKDALFYGELPTGKHYVRGTEGWEVR</sequence>
<dbReference type="PANTHER" id="PTHR40050:SF1">
    <property type="entry name" value="INNER SPORE COAT PROTEIN H"/>
    <property type="match status" value="1"/>
</dbReference>
<dbReference type="Pfam" id="PF08757">
    <property type="entry name" value="CotH"/>
    <property type="match status" value="1"/>
</dbReference>
<evidence type="ECO:0000256" key="2">
    <source>
        <dbReference type="SAM" id="SignalP"/>
    </source>
</evidence>
<dbReference type="InterPro" id="IPR014867">
    <property type="entry name" value="Spore_coat_CotH_CotH2/3/7"/>
</dbReference>
<feature type="signal peptide" evidence="2">
    <location>
        <begin position="1"/>
        <end position="21"/>
    </location>
</feature>